<organism evidence="2 3">
    <name type="scientific">Porphyra umbilicalis</name>
    <name type="common">Purple laver</name>
    <name type="synonym">Red alga</name>
    <dbReference type="NCBI Taxonomy" id="2786"/>
    <lineage>
        <taxon>Eukaryota</taxon>
        <taxon>Rhodophyta</taxon>
        <taxon>Bangiophyceae</taxon>
        <taxon>Bangiales</taxon>
        <taxon>Bangiaceae</taxon>
        <taxon>Porphyra</taxon>
    </lineage>
</organism>
<dbReference type="EMBL" id="KV918868">
    <property type="protein sequence ID" value="OSX76399.1"/>
    <property type="molecule type" value="Genomic_DNA"/>
</dbReference>
<protein>
    <recommendedName>
        <fullName evidence="4">No apical meristem-associated C-terminal domain-containing protein</fullName>
    </recommendedName>
</protein>
<evidence type="ECO:0000313" key="2">
    <source>
        <dbReference type="EMBL" id="OSX76399.1"/>
    </source>
</evidence>
<keyword evidence="3" id="KW-1185">Reference proteome</keyword>
<feature type="region of interest" description="Disordered" evidence="1">
    <location>
        <begin position="232"/>
        <end position="269"/>
    </location>
</feature>
<dbReference type="AlphaFoldDB" id="A0A1X6P660"/>
<reference evidence="2 3" key="1">
    <citation type="submission" date="2017-03" db="EMBL/GenBank/DDBJ databases">
        <title>WGS assembly of Porphyra umbilicalis.</title>
        <authorList>
            <person name="Brawley S.H."/>
            <person name="Blouin N.A."/>
            <person name="Ficko-Blean E."/>
            <person name="Wheeler G.L."/>
            <person name="Lohr M."/>
            <person name="Goodson H.V."/>
            <person name="Jenkins J.W."/>
            <person name="Blaby-Haas C.E."/>
            <person name="Helliwell K.E."/>
            <person name="Chan C."/>
            <person name="Marriage T."/>
            <person name="Bhattacharya D."/>
            <person name="Klein A.S."/>
            <person name="Badis Y."/>
            <person name="Brodie J."/>
            <person name="Cao Y."/>
            <person name="Collen J."/>
            <person name="Dittami S.M."/>
            <person name="Gachon C.M."/>
            <person name="Green B.R."/>
            <person name="Karpowicz S."/>
            <person name="Kim J.W."/>
            <person name="Kudahl U."/>
            <person name="Lin S."/>
            <person name="Michel G."/>
            <person name="Mittag M."/>
            <person name="Olson B.J."/>
            <person name="Pangilinan J."/>
            <person name="Peng Y."/>
            <person name="Qiu H."/>
            <person name="Shu S."/>
            <person name="Singer J.T."/>
            <person name="Smith A.G."/>
            <person name="Sprecher B.N."/>
            <person name="Wagner V."/>
            <person name="Wang W."/>
            <person name="Wang Z.-Y."/>
            <person name="Yan J."/>
            <person name="Yarish C."/>
            <person name="Zoeuner-Riek S."/>
            <person name="Zhuang Y."/>
            <person name="Zou Y."/>
            <person name="Lindquist E.A."/>
            <person name="Grimwood J."/>
            <person name="Barry K."/>
            <person name="Rokhsar D.S."/>
            <person name="Schmutz J."/>
            <person name="Stiller J.W."/>
            <person name="Grossman A.R."/>
            <person name="Prochnik S.E."/>
        </authorList>
    </citation>
    <scope>NUCLEOTIDE SEQUENCE [LARGE SCALE GENOMIC DNA]</scope>
    <source>
        <strain evidence="2">4086291</strain>
    </source>
</reference>
<evidence type="ECO:0000313" key="3">
    <source>
        <dbReference type="Proteomes" id="UP000218209"/>
    </source>
</evidence>
<name>A0A1X6P660_PORUM</name>
<proteinExistence type="predicted"/>
<sequence length="269" mass="27414">MGSRSKHVTTIARDAHYPIGPPFEYLPCYRVLIKNTDLLLTTGVDAGSSVDGGSTPGDTGAVGVAHESSPQGGLGDDDGGPPRDGSDTRAAAVLGVGGVRDKAGGGDVEGLVAGSSSRPADVVESGPRAERPEGNKAAKRSKALKRKAEIESAAGLDDSTAVTAHLGSLAEAIAQDTKLKKQRHADNSRLEAHKLALVTFNSLYAGIEMSLAERRAALGELQESYLAKTAPTVGASADEDNREPAAAAKDGCAQEHAAAAPNAGNQPCT</sequence>
<evidence type="ECO:0008006" key="4">
    <source>
        <dbReference type="Google" id="ProtNLM"/>
    </source>
</evidence>
<dbReference type="Proteomes" id="UP000218209">
    <property type="component" value="Unassembled WGS sequence"/>
</dbReference>
<feature type="compositionally biased region" description="Basic and acidic residues" evidence="1">
    <location>
        <begin position="127"/>
        <end position="136"/>
    </location>
</feature>
<gene>
    <name evidence="2" type="ORF">BU14_0192s0016</name>
</gene>
<evidence type="ECO:0000256" key="1">
    <source>
        <dbReference type="SAM" id="MobiDB-lite"/>
    </source>
</evidence>
<accession>A0A1X6P660</accession>
<feature type="region of interest" description="Disordered" evidence="1">
    <location>
        <begin position="46"/>
        <end position="143"/>
    </location>
</feature>